<gene>
    <name evidence="1" type="ORF">E5333_12740</name>
</gene>
<organism evidence="1 2">
    <name type="scientific">Muribaculum intestinale</name>
    <dbReference type="NCBI Taxonomy" id="1796646"/>
    <lineage>
        <taxon>Bacteria</taxon>
        <taxon>Pseudomonadati</taxon>
        <taxon>Bacteroidota</taxon>
        <taxon>Bacteroidia</taxon>
        <taxon>Bacteroidales</taxon>
        <taxon>Muribaculaceae</taxon>
        <taxon>Muribaculum</taxon>
    </lineage>
</organism>
<dbReference type="InterPro" id="IPR011990">
    <property type="entry name" value="TPR-like_helical_dom_sf"/>
</dbReference>
<name>A0A4S2FMQ6_9BACT</name>
<dbReference type="SUPFAM" id="SSF48452">
    <property type="entry name" value="TPR-like"/>
    <property type="match status" value="1"/>
</dbReference>
<dbReference type="AlphaFoldDB" id="A0A4S2FMQ6"/>
<accession>A0A4S2FMQ6</accession>
<evidence type="ECO:0008006" key="3">
    <source>
        <dbReference type="Google" id="ProtNLM"/>
    </source>
</evidence>
<comment type="caution">
    <text evidence="1">The sequence shown here is derived from an EMBL/GenBank/DDBJ whole genome shotgun (WGS) entry which is preliminary data.</text>
</comment>
<evidence type="ECO:0000313" key="2">
    <source>
        <dbReference type="Proteomes" id="UP000306630"/>
    </source>
</evidence>
<proteinExistence type="predicted"/>
<dbReference type="Gene3D" id="1.25.40.10">
    <property type="entry name" value="Tetratricopeptide repeat domain"/>
    <property type="match status" value="1"/>
</dbReference>
<sequence length="350" mass="40749">MNNYDITKIQSKINRLKRTGDFSHLRSFLLKLLSAYPDEYYFMAELSSACYQLRKYIEALTYAQESYQLAPDDYWVRYIYGCALSANDKLEEAAEMFNSIIACDVAFLADYKHGEGKRWAESLLNDSRYMRAVIYQQEGNNLEARDLFQAHKSIRRRGLYSDFSIKQVNEHIKWLDMIIGDTDRDYSISKYRPQFYDAEGCYIHNEWTSISDIGKSFADGILTADEYIEAENRYIDTAIDLAKLAGCSYLIVSYMEGDSKDIVNSVKGHKLNHGLIERAKTIRQGLRISLKDCPDYLRLCLRECCWAVFSNKTHNFLVKFGYDYYMHVHTAVPKNQVVEIVTRNGLYLRP</sequence>
<protein>
    <recommendedName>
        <fullName evidence="3">Tetratricopeptide repeat protein</fullName>
    </recommendedName>
</protein>
<evidence type="ECO:0000313" key="1">
    <source>
        <dbReference type="EMBL" id="TGY70330.1"/>
    </source>
</evidence>
<dbReference type="RefSeq" id="WP_124076332.1">
    <property type="nucleotide sequence ID" value="NZ_SRYD01000061.1"/>
</dbReference>
<dbReference type="EMBL" id="SRYD01000061">
    <property type="protein sequence ID" value="TGY70330.1"/>
    <property type="molecule type" value="Genomic_DNA"/>
</dbReference>
<dbReference type="Proteomes" id="UP000306630">
    <property type="component" value="Unassembled WGS sequence"/>
</dbReference>
<reference evidence="1 2" key="1">
    <citation type="submission" date="2019-04" db="EMBL/GenBank/DDBJ databases">
        <title>Microbes associate with the intestines of laboratory mice.</title>
        <authorList>
            <person name="Navarre W."/>
            <person name="Wong E."/>
            <person name="Huang K."/>
            <person name="Tropini C."/>
            <person name="Ng K."/>
            <person name="Yu B."/>
        </authorList>
    </citation>
    <scope>NUCLEOTIDE SEQUENCE [LARGE SCALE GENOMIC DNA]</scope>
    <source>
        <strain evidence="1 2">NM06_A21</strain>
    </source>
</reference>